<dbReference type="InterPro" id="IPR013320">
    <property type="entry name" value="ConA-like_dom_sf"/>
</dbReference>
<dbReference type="InterPro" id="IPR000250">
    <property type="entry name" value="Peptidase_G1"/>
</dbReference>
<dbReference type="AlphaFoldDB" id="A0A6A5UQ45"/>
<sequence>MKVSVSFIAAWLAFVAQAAYDQNRAGAVLKAPSGSAFKSVTGTFTVPEDLTGDNRLSVWVGIGDSLTQTYVLGGGVSFNKTLSTWSGFFPGTSVDTTAAVPASSGDNVTVTVNIETGAGGSVTIENLTQNKKTTQEVSAPGNADPSALTALVADWWVQAYQVIPGELVKVPNFGTITFTGVSATTHNGTNVPVSGAGAYEIQGSSGEMWSNTTISSSGISVRRRAGPGCDASDPCGNQ</sequence>
<evidence type="ECO:0000313" key="4">
    <source>
        <dbReference type="Proteomes" id="UP000800036"/>
    </source>
</evidence>
<dbReference type="GO" id="GO:0006508">
    <property type="term" value="P:proteolysis"/>
    <property type="evidence" value="ECO:0007669"/>
    <property type="project" value="InterPro"/>
</dbReference>
<feature type="region of interest" description="Disordered" evidence="1">
    <location>
        <begin position="219"/>
        <end position="238"/>
    </location>
</feature>
<dbReference type="CDD" id="cd13426">
    <property type="entry name" value="Peptidase_G1"/>
    <property type="match status" value="1"/>
</dbReference>
<dbReference type="PANTHER" id="PTHR37536">
    <property type="entry name" value="PUTATIVE (AFU_ORTHOLOGUE AFUA_3G02970)-RELATED"/>
    <property type="match status" value="1"/>
</dbReference>
<dbReference type="InterPro" id="IPR038656">
    <property type="entry name" value="Peptidase_G1_sf"/>
</dbReference>
<proteinExistence type="predicted"/>
<dbReference type="PANTHER" id="PTHR37536:SF1">
    <property type="entry name" value="ASPERGILLOPEPSIN, PUTAITVE (AFU_ORTHOLOGUE AFUA_7G01200)"/>
    <property type="match status" value="1"/>
</dbReference>
<dbReference type="Proteomes" id="UP000800036">
    <property type="component" value="Unassembled WGS sequence"/>
</dbReference>
<dbReference type="GO" id="GO:0030246">
    <property type="term" value="F:carbohydrate binding"/>
    <property type="evidence" value="ECO:0007669"/>
    <property type="project" value="UniProtKB-KW"/>
</dbReference>
<evidence type="ECO:0000256" key="2">
    <source>
        <dbReference type="SAM" id="SignalP"/>
    </source>
</evidence>
<reference evidence="3" key="1">
    <citation type="journal article" date="2020" name="Stud. Mycol.">
        <title>101 Dothideomycetes genomes: a test case for predicting lifestyles and emergence of pathogens.</title>
        <authorList>
            <person name="Haridas S."/>
            <person name="Albert R."/>
            <person name="Binder M."/>
            <person name="Bloem J."/>
            <person name="Labutti K."/>
            <person name="Salamov A."/>
            <person name="Andreopoulos B."/>
            <person name="Baker S."/>
            <person name="Barry K."/>
            <person name="Bills G."/>
            <person name="Bluhm B."/>
            <person name="Cannon C."/>
            <person name="Castanera R."/>
            <person name="Culley D."/>
            <person name="Daum C."/>
            <person name="Ezra D."/>
            <person name="Gonzalez J."/>
            <person name="Henrissat B."/>
            <person name="Kuo A."/>
            <person name="Liang C."/>
            <person name="Lipzen A."/>
            <person name="Lutzoni F."/>
            <person name="Magnuson J."/>
            <person name="Mondo S."/>
            <person name="Nolan M."/>
            <person name="Ohm R."/>
            <person name="Pangilinan J."/>
            <person name="Park H.-J."/>
            <person name="Ramirez L."/>
            <person name="Alfaro M."/>
            <person name="Sun H."/>
            <person name="Tritt A."/>
            <person name="Yoshinaga Y."/>
            <person name="Zwiers L.-H."/>
            <person name="Turgeon B."/>
            <person name="Goodwin S."/>
            <person name="Spatafora J."/>
            <person name="Crous P."/>
            <person name="Grigoriev I."/>
        </authorList>
    </citation>
    <scope>NUCLEOTIDE SEQUENCE</scope>
    <source>
        <strain evidence="3">CBS 107.79</strain>
    </source>
</reference>
<keyword evidence="4" id="KW-1185">Reference proteome</keyword>
<accession>A0A6A5UQ45</accession>
<dbReference type="Gene3D" id="2.60.120.700">
    <property type="entry name" value="Peptidase G1"/>
    <property type="match status" value="1"/>
</dbReference>
<organism evidence="3 4">
    <name type="scientific">Bimuria novae-zelandiae CBS 107.79</name>
    <dbReference type="NCBI Taxonomy" id="1447943"/>
    <lineage>
        <taxon>Eukaryota</taxon>
        <taxon>Fungi</taxon>
        <taxon>Dikarya</taxon>
        <taxon>Ascomycota</taxon>
        <taxon>Pezizomycotina</taxon>
        <taxon>Dothideomycetes</taxon>
        <taxon>Pleosporomycetidae</taxon>
        <taxon>Pleosporales</taxon>
        <taxon>Massarineae</taxon>
        <taxon>Didymosphaeriaceae</taxon>
        <taxon>Bimuria</taxon>
    </lineage>
</organism>
<protein>
    <submittedName>
        <fullName evidence="3">Concanavalin A-like lectin/glucanase</fullName>
    </submittedName>
</protein>
<feature type="signal peptide" evidence="2">
    <location>
        <begin position="1"/>
        <end position="18"/>
    </location>
</feature>
<evidence type="ECO:0000313" key="3">
    <source>
        <dbReference type="EMBL" id="KAF1965902.1"/>
    </source>
</evidence>
<dbReference type="EMBL" id="ML976754">
    <property type="protein sequence ID" value="KAF1965902.1"/>
    <property type="molecule type" value="Genomic_DNA"/>
</dbReference>
<dbReference type="PRINTS" id="PR00977">
    <property type="entry name" value="SCYTLDPTASE"/>
</dbReference>
<dbReference type="SUPFAM" id="SSF49899">
    <property type="entry name" value="Concanavalin A-like lectins/glucanases"/>
    <property type="match status" value="1"/>
</dbReference>
<feature type="chain" id="PRO_5025515687" evidence="2">
    <location>
        <begin position="19"/>
        <end position="238"/>
    </location>
</feature>
<dbReference type="GO" id="GO:0070007">
    <property type="term" value="F:glutamic-type endopeptidase activity"/>
    <property type="evidence" value="ECO:0007669"/>
    <property type="project" value="InterPro"/>
</dbReference>
<evidence type="ECO:0000256" key="1">
    <source>
        <dbReference type="SAM" id="MobiDB-lite"/>
    </source>
</evidence>
<dbReference type="OrthoDB" id="2862635at2759"/>
<dbReference type="Pfam" id="PF01828">
    <property type="entry name" value="Peptidase_A4"/>
    <property type="match status" value="1"/>
</dbReference>
<keyword evidence="2" id="KW-0732">Signal</keyword>
<gene>
    <name evidence="3" type="ORF">BU23DRAFT_518994</name>
</gene>
<name>A0A6A5UQ45_9PLEO</name>
<keyword evidence="3" id="KW-0430">Lectin</keyword>